<proteinExistence type="predicted"/>
<dbReference type="AlphaFoldDB" id="A0A4V2NHH8"/>
<evidence type="ECO:0000313" key="2">
    <source>
        <dbReference type="Proteomes" id="UP000294200"/>
    </source>
</evidence>
<accession>A0A4V2NHH8</accession>
<evidence type="ECO:0000313" key="1">
    <source>
        <dbReference type="EMBL" id="TCG08848.1"/>
    </source>
</evidence>
<comment type="caution">
    <text evidence="1">The sequence shown here is derived from an EMBL/GenBank/DDBJ whole genome shotgun (WGS) entry which is preliminary data.</text>
</comment>
<dbReference type="Proteomes" id="UP000294200">
    <property type="component" value="Unassembled WGS sequence"/>
</dbReference>
<sequence>MLEALNDQISTTNVAINAALVAGQATAPLRKKLQALQDDLSAAQARHEAAQLIRMPLLSARRKTTRRLSCWQRMPK</sequence>
<organism evidence="1 2">
    <name type="scientific">Paraburkholderia steynii</name>
    <dbReference type="NCBI Taxonomy" id="1245441"/>
    <lineage>
        <taxon>Bacteria</taxon>
        <taxon>Pseudomonadati</taxon>
        <taxon>Pseudomonadota</taxon>
        <taxon>Betaproteobacteria</taxon>
        <taxon>Burkholderiales</taxon>
        <taxon>Burkholderiaceae</taxon>
        <taxon>Paraburkholderia</taxon>
    </lineage>
</organism>
<dbReference type="EMBL" id="MWML01000024">
    <property type="protein sequence ID" value="TCG08848.1"/>
    <property type="molecule type" value="Genomic_DNA"/>
</dbReference>
<name>A0A4V2NHH8_9BURK</name>
<keyword evidence="2" id="KW-1185">Reference proteome</keyword>
<gene>
    <name evidence="1" type="ORF">BZM27_09360</name>
</gene>
<reference evidence="1 2" key="1">
    <citation type="submission" date="2017-02" db="EMBL/GenBank/DDBJ databases">
        <title>Paraburkholderia sophoroidis sp. nov. and Paraburkholderia steynii sp. nov. rhizobial symbionts of the fynbos legume Hypocalyptus sophoroides.</title>
        <authorList>
            <person name="Steenkamp E.T."/>
            <person name="Beukes C.W."/>
            <person name="Van Zyl E."/>
            <person name="Avontuur J."/>
            <person name="Chan W.Y."/>
            <person name="Hassen A."/>
            <person name="Palmer M."/>
            <person name="Mthombeni L."/>
            <person name="Phalane F."/>
            <person name="Sereme K."/>
            <person name="Venter S.N."/>
        </authorList>
    </citation>
    <scope>NUCLEOTIDE SEQUENCE [LARGE SCALE GENOMIC DNA]</scope>
    <source>
        <strain evidence="1 2">HC1.1ba</strain>
    </source>
</reference>
<protein>
    <submittedName>
        <fullName evidence="1">Uncharacterized protein</fullName>
    </submittedName>
</protein>